<gene>
    <name evidence="1" type="ORF">G6045_20155</name>
</gene>
<dbReference type="Gene3D" id="3.90.190.10">
    <property type="entry name" value="Protein tyrosine phosphatase superfamily"/>
    <property type="match status" value="1"/>
</dbReference>
<evidence type="ECO:0000313" key="1">
    <source>
        <dbReference type="EMBL" id="NGO77956.1"/>
    </source>
</evidence>
<dbReference type="PROSITE" id="PS00383">
    <property type="entry name" value="TYR_PHOSPHATASE_1"/>
    <property type="match status" value="1"/>
</dbReference>
<dbReference type="InterPro" id="IPR016130">
    <property type="entry name" value="Tyr_Pase_AS"/>
</dbReference>
<dbReference type="InterPro" id="IPR029021">
    <property type="entry name" value="Prot-tyrosine_phosphatase-like"/>
</dbReference>
<keyword evidence="2" id="KW-1185">Reference proteome</keyword>
<sequence>MTGIERDLDWDGCHNVRDLGGLGTVARGALVRADGLDKLTEKGWAAAYGHGIRTVLDLREADEYGVDAAPRPDGITTVRVELDGMAEDAAFWARWTEDWRWGTPQFYGPFMESFPHRIAAAVTAVAQAAPGGVAFHCAAGRDRTGNIALVLLSLLGASPEEIAADYARSAANMAALEAATGKPAHQDFLDAAYAEHGTTAYADMVTAAGAVRAETYLLAAGVTEADLNALRTRVA</sequence>
<protein>
    <submittedName>
        <fullName evidence="1">Tyrosine-protein phosphatase</fullName>
    </submittedName>
</protein>
<organism evidence="1 2">
    <name type="scientific">Streptomyces mesophilus</name>
    <dbReference type="NCBI Taxonomy" id="1775132"/>
    <lineage>
        <taxon>Bacteria</taxon>
        <taxon>Bacillati</taxon>
        <taxon>Actinomycetota</taxon>
        <taxon>Actinomycetes</taxon>
        <taxon>Kitasatosporales</taxon>
        <taxon>Streptomycetaceae</taxon>
        <taxon>Streptomyces</taxon>
    </lineage>
</organism>
<dbReference type="Proteomes" id="UP000481109">
    <property type="component" value="Unassembled WGS sequence"/>
</dbReference>
<dbReference type="EMBL" id="JAAKZW010000082">
    <property type="protein sequence ID" value="NGO77956.1"/>
    <property type="molecule type" value="Genomic_DNA"/>
</dbReference>
<dbReference type="InterPro" id="IPR026893">
    <property type="entry name" value="Tyr/Ser_Pase_IphP-type"/>
</dbReference>
<reference evidence="1 2" key="1">
    <citation type="submission" date="2020-02" db="EMBL/GenBank/DDBJ databases">
        <title>Whole-genome analyses of novel actinobacteria.</title>
        <authorList>
            <person name="Sahin N."/>
            <person name="Tokatli A."/>
        </authorList>
    </citation>
    <scope>NUCLEOTIDE SEQUENCE [LARGE SCALE GENOMIC DNA]</scope>
    <source>
        <strain evidence="1 2">YC504</strain>
    </source>
</reference>
<proteinExistence type="predicted"/>
<dbReference type="SUPFAM" id="SSF52799">
    <property type="entry name" value="(Phosphotyrosine protein) phosphatases II"/>
    <property type="match status" value="1"/>
</dbReference>
<accession>A0A6G4XK49</accession>
<name>A0A6G4XK49_9ACTN</name>
<dbReference type="GO" id="GO:0004721">
    <property type="term" value="F:phosphoprotein phosphatase activity"/>
    <property type="evidence" value="ECO:0007669"/>
    <property type="project" value="InterPro"/>
</dbReference>
<comment type="caution">
    <text evidence="1">The sequence shown here is derived from an EMBL/GenBank/DDBJ whole genome shotgun (WGS) entry which is preliminary data.</text>
</comment>
<dbReference type="AlphaFoldDB" id="A0A6G4XK49"/>
<dbReference type="RefSeq" id="WP_165333411.1">
    <property type="nucleotide sequence ID" value="NZ_JAAKZW010000082.1"/>
</dbReference>
<evidence type="ECO:0000313" key="2">
    <source>
        <dbReference type="Proteomes" id="UP000481109"/>
    </source>
</evidence>
<dbReference type="Pfam" id="PF13350">
    <property type="entry name" value="Y_phosphatase3"/>
    <property type="match status" value="1"/>
</dbReference>